<dbReference type="Gene3D" id="3.40.190.10">
    <property type="entry name" value="Periplasmic binding protein-like II"/>
    <property type="match status" value="1"/>
</dbReference>
<dbReference type="Pfam" id="PF01547">
    <property type="entry name" value="SBP_bac_1"/>
    <property type="match status" value="1"/>
</dbReference>
<evidence type="ECO:0000256" key="5">
    <source>
        <dbReference type="SAM" id="SignalP"/>
    </source>
</evidence>
<evidence type="ECO:0000256" key="3">
    <source>
        <dbReference type="ARBA" id="ARBA00022729"/>
    </source>
</evidence>
<reference evidence="7" key="1">
    <citation type="journal article" date="2019" name="Int. J. Syst. Evol. Microbiol.">
        <title>The Global Catalogue of Microorganisms (GCM) 10K type strain sequencing project: providing services to taxonomists for standard genome sequencing and annotation.</title>
        <authorList>
            <consortium name="The Broad Institute Genomics Platform"/>
            <consortium name="The Broad Institute Genome Sequencing Center for Infectious Disease"/>
            <person name="Wu L."/>
            <person name="Ma J."/>
        </authorList>
    </citation>
    <scope>NUCLEOTIDE SEQUENCE [LARGE SCALE GENOMIC DNA]</scope>
    <source>
        <strain evidence="7">CCUG 49571</strain>
    </source>
</reference>
<feature type="signal peptide" evidence="5">
    <location>
        <begin position="1"/>
        <end position="20"/>
    </location>
</feature>
<organism evidence="6 7">
    <name type="scientific">Cohnella hongkongensis</name>
    <dbReference type="NCBI Taxonomy" id="178337"/>
    <lineage>
        <taxon>Bacteria</taxon>
        <taxon>Bacillati</taxon>
        <taxon>Bacillota</taxon>
        <taxon>Bacilli</taxon>
        <taxon>Bacillales</taxon>
        <taxon>Paenibacillaceae</taxon>
        <taxon>Cohnella</taxon>
    </lineage>
</organism>
<evidence type="ECO:0000313" key="7">
    <source>
        <dbReference type="Proteomes" id="UP001596028"/>
    </source>
</evidence>
<dbReference type="EMBL" id="JBHSEP010000001">
    <property type="protein sequence ID" value="MFC4596726.1"/>
    <property type="molecule type" value="Genomic_DNA"/>
</dbReference>
<keyword evidence="3 5" id="KW-0732">Signal</keyword>
<keyword evidence="7" id="KW-1185">Reference proteome</keyword>
<gene>
    <name evidence="6" type="ORF">ACFO3S_00620</name>
</gene>
<accession>A0ABV9F474</accession>
<evidence type="ECO:0000256" key="1">
    <source>
        <dbReference type="ARBA" id="ARBA00008520"/>
    </source>
</evidence>
<name>A0ABV9F474_9BACL</name>
<dbReference type="PANTHER" id="PTHR30061">
    <property type="entry name" value="MALTOSE-BINDING PERIPLASMIC PROTEIN"/>
    <property type="match status" value="1"/>
</dbReference>
<feature type="compositionally biased region" description="Low complexity" evidence="4">
    <location>
        <begin position="25"/>
        <end position="54"/>
    </location>
</feature>
<sequence length="455" mass="49988">MRKGSIKFAALTLLSVSLFTAGCGSSSNSEGAAPSGSASPSGSAAPSSSASQKPSGDKKPVTIKIWGLDGAETAVYNEILPEIDAKYDEFNLEFAFFPNEEFYNKLKMSPVVGDTPDIVIMDATELSYYIEAGVMAPLDDYMTDEIKSDMLPSIINEGTYKGKLYATAQFDSGMSLWGNKSMLEAAGVRIPTSYKEAWDRAEFEDALAKLKQSGVKYPIYIRQNSPKTLYYTYTPIVKSFGGDMLNRETGLTDGKLNSKETIAAFDYISWMIKNEYLNPVADYEDGFYTRKENALALIGHWKAKEHFETLGDDAILLPIPDFGHGVYTGSGSVIWGITTAAQKKNVADESWKVLNEAISKEYIAKMTNVNGGIPARISVLNENENYKEGGRLYLYREQLEAGIGYLRPQTPAHNEIYNVMKGVVANLLLGSDAAEELTKASKDLDEVITENGWNK</sequence>
<dbReference type="PROSITE" id="PS51257">
    <property type="entry name" value="PROKAR_LIPOPROTEIN"/>
    <property type="match status" value="1"/>
</dbReference>
<dbReference type="InterPro" id="IPR006059">
    <property type="entry name" value="SBP"/>
</dbReference>
<dbReference type="RefSeq" id="WP_378091149.1">
    <property type="nucleotide sequence ID" value="NZ_JBHSEP010000001.1"/>
</dbReference>
<proteinExistence type="inferred from homology"/>
<comment type="caution">
    <text evidence="6">The sequence shown here is derived from an EMBL/GenBank/DDBJ whole genome shotgun (WGS) entry which is preliminary data.</text>
</comment>
<keyword evidence="2" id="KW-0813">Transport</keyword>
<evidence type="ECO:0000256" key="4">
    <source>
        <dbReference type="SAM" id="MobiDB-lite"/>
    </source>
</evidence>
<dbReference type="Proteomes" id="UP001596028">
    <property type="component" value="Unassembled WGS sequence"/>
</dbReference>
<dbReference type="SUPFAM" id="SSF53850">
    <property type="entry name" value="Periplasmic binding protein-like II"/>
    <property type="match status" value="1"/>
</dbReference>
<feature type="region of interest" description="Disordered" evidence="4">
    <location>
        <begin position="25"/>
        <end position="58"/>
    </location>
</feature>
<evidence type="ECO:0000256" key="2">
    <source>
        <dbReference type="ARBA" id="ARBA00022448"/>
    </source>
</evidence>
<evidence type="ECO:0000313" key="6">
    <source>
        <dbReference type="EMBL" id="MFC4596726.1"/>
    </source>
</evidence>
<protein>
    <submittedName>
        <fullName evidence="6">Extracellular solute-binding protein</fullName>
    </submittedName>
</protein>
<dbReference type="PANTHER" id="PTHR30061:SF50">
    <property type="entry name" value="MALTOSE_MALTODEXTRIN-BINDING PERIPLASMIC PROTEIN"/>
    <property type="match status" value="1"/>
</dbReference>
<feature type="chain" id="PRO_5045337914" evidence="5">
    <location>
        <begin position="21"/>
        <end position="455"/>
    </location>
</feature>
<comment type="similarity">
    <text evidence="1">Belongs to the bacterial solute-binding protein 1 family.</text>
</comment>